<dbReference type="InterPro" id="IPR017932">
    <property type="entry name" value="GATase_2_dom"/>
</dbReference>
<gene>
    <name evidence="3" type="ORF">OOZ53_01765</name>
</gene>
<keyword evidence="4" id="KW-1185">Reference proteome</keyword>
<name>A0ABT4VH82_9HYPH</name>
<dbReference type="Proteomes" id="UP001148313">
    <property type="component" value="Unassembled WGS sequence"/>
</dbReference>
<proteinExistence type="predicted"/>
<dbReference type="RefSeq" id="WP_271087575.1">
    <property type="nucleotide sequence ID" value="NZ_JAPJZH010000001.1"/>
</dbReference>
<dbReference type="PANTHER" id="PTHR42824:SF1">
    <property type="entry name" value="GLUTAMINE AMIDOTRANSFERASE YAFJ-RELATED"/>
    <property type="match status" value="1"/>
</dbReference>
<dbReference type="PROSITE" id="PS51278">
    <property type="entry name" value="GATASE_TYPE_2"/>
    <property type="match status" value="1"/>
</dbReference>
<keyword evidence="1 3" id="KW-0315">Glutamine amidotransferase</keyword>
<dbReference type="CDD" id="cd01908">
    <property type="entry name" value="YafJ"/>
    <property type="match status" value="1"/>
</dbReference>
<dbReference type="Gene3D" id="3.60.20.10">
    <property type="entry name" value="Glutamine Phosphoribosylpyrophosphate, subunit 1, domain 1"/>
    <property type="match status" value="1"/>
</dbReference>
<dbReference type="InterPro" id="IPR029055">
    <property type="entry name" value="Ntn_hydrolases_N"/>
</dbReference>
<reference evidence="3" key="1">
    <citation type="submission" date="2022-11" db="EMBL/GenBank/DDBJ databases">
        <title>Hoeflea poritis sp. nov., isolated from scleractinian coral Porites lutea.</title>
        <authorList>
            <person name="Zhang G."/>
            <person name="Wei Q."/>
            <person name="Cai L."/>
        </authorList>
    </citation>
    <scope>NUCLEOTIDE SEQUENCE</scope>
    <source>
        <strain evidence="3">E7-10</strain>
    </source>
</reference>
<evidence type="ECO:0000259" key="2">
    <source>
        <dbReference type="PROSITE" id="PS51278"/>
    </source>
</evidence>
<evidence type="ECO:0000313" key="3">
    <source>
        <dbReference type="EMBL" id="MDA4844052.1"/>
    </source>
</evidence>
<comment type="caution">
    <text evidence="3">The sequence shown here is derived from an EMBL/GenBank/DDBJ whole genome shotgun (WGS) entry which is preliminary data.</text>
</comment>
<accession>A0ABT4VH82</accession>
<evidence type="ECO:0000256" key="1">
    <source>
        <dbReference type="ARBA" id="ARBA00022962"/>
    </source>
</evidence>
<feature type="domain" description="Glutamine amidotransferase type-2" evidence="2">
    <location>
        <begin position="2"/>
        <end position="269"/>
    </location>
</feature>
<dbReference type="EMBL" id="JAPJZH010000001">
    <property type="protein sequence ID" value="MDA4844052.1"/>
    <property type="molecule type" value="Genomic_DNA"/>
</dbReference>
<dbReference type="PANTHER" id="PTHR42824">
    <property type="entry name" value="GLUTAMINE AMIDOTRANSFERASE"/>
    <property type="match status" value="1"/>
</dbReference>
<sequence>MCELFGVSTSEPVRLYCSLDEFAKHGGGSHVNRSGWGVAYYEDNDVLLIREALPAVQSPWIGFLESHGLTSNCTICHVRYASVGAPSIVNTHPFRRELGGHMHVFAHNGTLSSIEKKLPFESSEFRPVGQTDSEYAFCILLQRLAPLWQASATEAPALADRLNVVVQTAADLRRQGAANFLYADGDVLFAHADRRRFDVDGEFGEPRPPGLCLGYTRDLVKGMEIKWPVTATAGILVASVPLTGEGWVPLEEGTVIALREGEEVARVSS</sequence>
<dbReference type="InterPro" id="IPR026869">
    <property type="entry name" value="EgtC-like"/>
</dbReference>
<organism evidence="3 4">
    <name type="scientific">Hoeflea poritis</name>
    <dbReference type="NCBI Taxonomy" id="2993659"/>
    <lineage>
        <taxon>Bacteria</taxon>
        <taxon>Pseudomonadati</taxon>
        <taxon>Pseudomonadota</taxon>
        <taxon>Alphaproteobacteria</taxon>
        <taxon>Hyphomicrobiales</taxon>
        <taxon>Rhizobiaceae</taxon>
        <taxon>Hoeflea</taxon>
    </lineage>
</organism>
<protein>
    <submittedName>
        <fullName evidence="3">Class II glutamine amidotransferase</fullName>
    </submittedName>
</protein>
<dbReference type="SUPFAM" id="SSF56235">
    <property type="entry name" value="N-terminal nucleophile aminohydrolases (Ntn hydrolases)"/>
    <property type="match status" value="1"/>
</dbReference>
<evidence type="ECO:0000313" key="4">
    <source>
        <dbReference type="Proteomes" id="UP001148313"/>
    </source>
</evidence>
<dbReference type="Pfam" id="PF13230">
    <property type="entry name" value="GATase_4"/>
    <property type="match status" value="1"/>
</dbReference>